<dbReference type="Gene3D" id="1.10.30.50">
    <property type="match status" value="1"/>
</dbReference>
<accession>A0A6J5KQ04</accession>
<gene>
    <name evidence="1" type="ORF">UFOVP53_2</name>
</gene>
<dbReference type="EMBL" id="LR796189">
    <property type="protein sequence ID" value="CAB4124464.1"/>
    <property type="molecule type" value="Genomic_DNA"/>
</dbReference>
<protein>
    <submittedName>
        <fullName evidence="1">HNHc domain containing protein</fullName>
    </submittedName>
</protein>
<organism evidence="1">
    <name type="scientific">uncultured Caudovirales phage</name>
    <dbReference type="NCBI Taxonomy" id="2100421"/>
    <lineage>
        <taxon>Viruses</taxon>
        <taxon>Duplodnaviria</taxon>
        <taxon>Heunggongvirae</taxon>
        <taxon>Uroviricota</taxon>
        <taxon>Caudoviricetes</taxon>
        <taxon>Peduoviridae</taxon>
        <taxon>Maltschvirus</taxon>
        <taxon>Maltschvirus maltsch</taxon>
    </lineage>
</organism>
<dbReference type="InterPro" id="IPR003615">
    <property type="entry name" value="HNH_nuc"/>
</dbReference>
<sequence>MSILKAIKDTFQGIPGSRSPKWATARKHHLIANPTCAVCGGSETLEVHHKLPFHLDPTLELNPTNLITLCESKKAGVTCHLWFGHLGNYHSFNKNVEEDAKAWKDKLSSRPQG</sequence>
<proteinExistence type="predicted"/>
<reference evidence="1" key="1">
    <citation type="submission" date="2020-04" db="EMBL/GenBank/DDBJ databases">
        <authorList>
            <person name="Chiriac C."/>
            <person name="Salcher M."/>
            <person name="Ghai R."/>
            <person name="Kavagutti S V."/>
        </authorList>
    </citation>
    <scope>NUCLEOTIDE SEQUENCE</scope>
</reference>
<evidence type="ECO:0000313" key="1">
    <source>
        <dbReference type="EMBL" id="CAB4124464.1"/>
    </source>
</evidence>
<name>A0A6J5KQ04_9CAUD</name>
<dbReference type="CDD" id="cd00085">
    <property type="entry name" value="HNHc"/>
    <property type="match status" value="1"/>
</dbReference>